<proteinExistence type="predicted"/>
<sequence>AVPLRYLRPQTRVGRGPGRQGLLQRALPPAVQREVKEGESVPCRAGSIPLPSLPALLHAVSPCCPGCSAWPSLPLCRSVIVENSASSTNATEILKPVKKRKRKDYQSPSEEEYESEQMEKQEEMKSSVEDSAMSNLEAEAWNGNQHGASEEKKEGWSWASYLEEQKAVAAPLDLFQDVNKQGVPWQLGGPGHSTVELCWSLHHPDTAWGEDCGEGNSLCP</sequence>
<name>A0A8D2PR20_ZOSLA</name>
<organism evidence="2 3">
    <name type="scientific">Zosterops lateralis melanops</name>
    <dbReference type="NCBI Taxonomy" id="1220523"/>
    <lineage>
        <taxon>Eukaryota</taxon>
        <taxon>Metazoa</taxon>
        <taxon>Chordata</taxon>
        <taxon>Craniata</taxon>
        <taxon>Vertebrata</taxon>
        <taxon>Euteleostomi</taxon>
        <taxon>Archelosauria</taxon>
        <taxon>Archosauria</taxon>
        <taxon>Dinosauria</taxon>
        <taxon>Saurischia</taxon>
        <taxon>Theropoda</taxon>
        <taxon>Coelurosauria</taxon>
        <taxon>Aves</taxon>
        <taxon>Neognathae</taxon>
        <taxon>Neoaves</taxon>
        <taxon>Telluraves</taxon>
        <taxon>Australaves</taxon>
        <taxon>Passeriformes</taxon>
        <taxon>Sylvioidea</taxon>
        <taxon>Zosteropidae</taxon>
        <taxon>Zosterops</taxon>
    </lineage>
</organism>
<evidence type="ECO:0000313" key="3">
    <source>
        <dbReference type="Proteomes" id="UP000694401"/>
    </source>
</evidence>
<reference evidence="2" key="1">
    <citation type="submission" date="2025-08" db="UniProtKB">
        <authorList>
            <consortium name="Ensembl"/>
        </authorList>
    </citation>
    <scope>IDENTIFICATION</scope>
</reference>
<feature type="compositionally biased region" description="Basic and acidic residues" evidence="1">
    <location>
        <begin position="117"/>
        <end position="128"/>
    </location>
</feature>
<evidence type="ECO:0000313" key="2">
    <source>
        <dbReference type="Ensembl" id="ENSZLMP00000016900.1"/>
    </source>
</evidence>
<reference evidence="2" key="2">
    <citation type="submission" date="2025-09" db="UniProtKB">
        <authorList>
            <consortium name="Ensembl"/>
        </authorList>
    </citation>
    <scope>IDENTIFICATION</scope>
</reference>
<dbReference type="AlphaFoldDB" id="A0A8D2PR20"/>
<dbReference type="Proteomes" id="UP000694401">
    <property type="component" value="Unassembled WGS sequence"/>
</dbReference>
<evidence type="ECO:0000256" key="1">
    <source>
        <dbReference type="SAM" id="MobiDB-lite"/>
    </source>
</evidence>
<dbReference type="Ensembl" id="ENSZLMT00000017370.1">
    <property type="protein sequence ID" value="ENSZLMP00000016900.1"/>
    <property type="gene ID" value="ENSZLMG00000011735.1"/>
</dbReference>
<accession>A0A8D2PR20</accession>
<keyword evidence="3" id="KW-1185">Reference proteome</keyword>
<protein>
    <submittedName>
        <fullName evidence="2">Uncharacterized protein</fullName>
    </submittedName>
</protein>
<feature type="region of interest" description="Disordered" evidence="1">
    <location>
        <begin position="97"/>
        <end position="131"/>
    </location>
</feature>